<dbReference type="Gene3D" id="3.30.70.1450">
    <property type="entry name" value="Regulator of K+ conductance, C-terminal domain"/>
    <property type="match status" value="2"/>
</dbReference>
<evidence type="ECO:0000313" key="9">
    <source>
        <dbReference type="EMBL" id="MDT8903516.1"/>
    </source>
</evidence>
<name>A0ABU3P5W8_9FIRM</name>
<organism evidence="9 10">
    <name type="scientific">Anaeroselena agilis</name>
    <dbReference type="NCBI Taxonomy" id="3063788"/>
    <lineage>
        <taxon>Bacteria</taxon>
        <taxon>Bacillati</taxon>
        <taxon>Bacillota</taxon>
        <taxon>Negativicutes</taxon>
        <taxon>Acetonemataceae</taxon>
        <taxon>Anaeroselena</taxon>
    </lineage>
</organism>
<evidence type="ECO:0000256" key="3">
    <source>
        <dbReference type="ARBA" id="ARBA00022538"/>
    </source>
</evidence>
<feature type="domain" description="RCK N-terminal" evidence="7">
    <location>
        <begin position="1"/>
        <end position="121"/>
    </location>
</feature>
<evidence type="ECO:0000256" key="5">
    <source>
        <dbReference type="ARBA" id="ARBA00023027"/>
    </source>
</evidence>
<feature type="domain" description="RCK N-terminal" evidence="7">
    <location>
        <begin position="227"/>
        <end position="344"/>
    </location>
</feature>
<gene>
    <name evidence="9" type="primary">trkA</name>
    <name evidence="9" type="ORF">Q4T40_19995</name>
</gene>
<dbReference type="PRINTS" id="PR00335">
    <property type="entry name" value="KUPTAKETRKA"/>
</dbReference>
<protein>
    <recommendedName>
        <fullName evidence="1">Trk system potassium uptake protein TrkA</fullName>
    </recommendedName>
</protein>
<dbReference type="Pfam" id="PF02080">
    <property type="entry name" value="TrkA_C"/>
    <property type="match status" value="2"/>
</dbReference>
<dbReference type="PROSITE" id="PS51201">
    <property type="entry name" value="RCK_N"/>
    <property type="match status" value="2"/>
</dbReference>
<evidence type="ECO:0000256" key="4">
    <source>
        <dbReference type="ARBA" id="ARBA00022958"/>
    </source>
</evidence>
<dbReference type="NCBIfam" id="NF007034">
    <property type="entry name" value="PRK09496.2-1"/>
    <property type="match status" value="1"/>
</dbReference>
<dbReference type="NCBIfam" id="NF007041">
    <property type="entry name" value="PRK09496.3-4"/>
    <property type="match status" value="1"/>
</dbReference>
<evidence type="ECO:0000256" key="2">
    <source>
        <dbReference type="ARBA" id="ARBA00022448"/>
    </source>
</evidence>
<keyword evidence="6" id="KW-0406">Ion transport</keyword>
<dbReference type="SUPFAM" id="SSF51735">
    <property type="entry name" value="NAD(P)-binding Rossmann-fold domains"/>
    <property type="match status" value="2"/>
</dbReference>
<dbReference type="InterPro" id="IPR003148">
    <property type="entry name" value="RCK_N"/>
</dbReference>
<proteinExistence type="predicted"/>
<comment type="caution">
    <text evidence="9">The sequence shown here is derived from an EMBL/GenBank/DDBJ whole genome shotgun (WGS) entry which is preliminary data.</text>
</comment>
<dbReference type="NCBIfam" id="NF007032">
    <property type="entry name" value="PRK09496.1-4"/>
    <property type="match status" value="1"/>
</dbReference>
<dbReference type="Gene3D" id="3.40.50.720">
    <property type="entry name" value="NAD(P)-binding Rossmann-like Domain"/>
    <property type="match status" value="2"/>
</dbReference>
<accession>A0ABU3P5W8</accession>
<dbReference type="Pfam" id="PF02254">
    <property type="entry name" value="TrkA_N"/>
    <property type="match status" value="2"/>
</dbReference>
<evidence type="ECO:0000259" key="8">
    <source>
        <dbReference type="PROSITE" id="PS51202"/>
    </source>
</evidence>
<dbReference type="InterPro" id="IPR006036">
    <property type="entry name" value="K_uptake_TrkA"/>
</dbReference>
<keyword evidence="3" id="KW-0633">Potassium transport</keyword>
<dbReference type="EMBL" id="JAUOZS010000001">
    <property type="protein sequence ID" value="MDT8903516.1"/>
    <property type="molecule type" value="Genomic_DNA"/>
</dbReference>
<evidence type="ECO:0000256" key="6">
    <source>
        <dbReference type="ARBA" id="ARBA00023065"/>
    </source>
</evidence>
<dbReference type="NCBIfam" id="NF007039">
    <property type="entry name" value="PRK09496.3-2"/>
    <property type="match status" value="1"/>
</dbReference>
<dbReference type="Proteomes" id="UP001254848">
    <property type="component" value="Unassembled WGS sequence"/>
</dbReference>
<dbReference type="PROSITE" id="PS51202">
    <property type="entry name" value="RCK_C"/>
    <property type="match status" value="2"/>
</dbReference>
<feature type="domain" description="RCK C-terminal" evidence="8">
    <location>
        <begin position="364"/>
        <end position="445"/>
    </location>
</feature>
<dbReference type="SUPFAM" id="SSF116726">
    <property type="entry name" value="TrkA C-terminal domain-like"/>
    <property type="match status" value="2"/>
</dbReference>
<dbReference type="NCBIfam" id="NF007033">
    <property type="entry name" value="PRK09496.1-5"/>
    <property type="match status" value="1"/>
</dbReference>
<dbReference type="InterPro" id="IPR036291">
    <property type="entry name" value="NAD(P)-bd_dom_sf"/>
</dbReference>
<keyword evidence="4" id="KW-0630">Potassium</keyword>
<dbReference type="PANTHER" id="PTHR43833:SF5">
    <property type="entry name" value="TRK SYSTEM POTASSIUM UPTAKE PROTEIN TRKA"/>
    <property type="match status" value="1"/>
</dbReference>
<evidence type="ECO:0000259" key="7">
    <source>
        <dbReference type="PROSITE" id="PS51201"/>
    </source>
</evidence>
<reference evidence="9 10" key="1">
    <citation type="submission" date="2023-07" db="EMBL/GenBank/DDBJ databases">
        <title>The novel representative of Negativicutes class, Anaeroselena agilis gen. nov. sp. nov.</title>
        <authorList>
            <person name="Prokofeva M.I."/>
            <person name="Elcheninov A.G."/>
            <person name="Klyukina A."/>
            <person name="Kublanov I.V."/>
            <person name="Frolov E.N."/>
            <person name="Podosokorskaya O.A."/>
        </authorList>
    </citation>
    <scope>NUCLEOTIDE SEQUENCE [LARGE SCALE GENOMIC DNA]</scope>
    <source>
        <strain evidence="9 10">4137-cl</strain>
    </source>
</reference>
<evidence type="ECO:0000256" key="1">
    <source>
        <dbReference type="ARBA" id="ARBA00017378"/>
    </source>
</evidence>
<dbReference type="NCBIfam" id="NF007031">
    <property type="entry name" value="PRK09496.1-2"/>
    <property type="match status" value="1"/>
</dbReference>
<sequence length="447" mass="48814">MKIVIVGAGKVGYTLAQKLTQENHDVIVVEQDDERRAIIEHHLDVMTVAGNGASPRVLAEIGLDDVGLMIAVTDSDEVNMISCMAAKQHGVPKVIARVRNTEYLEEDCRAFGRTLGIDLIINPEMVTAVEISQILKTPAALDVEDFAGGKVRLLEVKVRQHSPFSGVPLRDLRLPENVLIAGILRKDKMIIPIGSDAVADNDSVFFLGEKDAICRMEPMFSHKRSRVERILIIGAGRIGRNLALLMESGGYKVKVIEKDRRRCEELAKAVDDTLVICGDGTDADLLSEEGIGDFDAVVCLTDDDKLNLLVALMAKNLGAQKTFARVGRPDFIPLMEQVGVDVVFSPRLVTAGAILRQVRREEIVAVTLLEGAKAEAIEVDLRAGSRIIGKPLRDIKFPRRVLVGAVVRNGATFIPNGKSVLEAGDRIVLFTLPDYAAKILDFVESKD</sequence>
<evidence type="ECO:0000313" key="10">
    <source>
        <dbReference type="Proteomes" id="UP001254848"/>
    </source>
</evidence>
<dbReference type="PANTHER" id="PTHR43833">
    <property type="entry name" value="POTASSIUM CHANNEL PROTEIN 2-RELATED-RELATED"/>
    <property type="match status" value="1"/>
</dbReference>
<keyword evidence="2" id="KW-0813">Transport</keyword>
<dbReference type="InterPro" id="IPR006037">
    <property type="entry name" value="RCK_C"/>
</dbReference>
<feature type="domain" description="RCK C-terminal" evidence="8">
    <location>
        <begin position="141"/>
        <end position="222"/>
    </location>
</feature>
<keyword evidence="10" id="KW-1185">Reference proteome</keyword>
<dbReference type="RefSeq" id="WP_413781971.1">
    <property type="nucleotide sequence ID" value="NZ_JAUOZS010000001.1"/>
</dbReference>
<keyword evidence="5" id="KW-0520">NAD</keyword>
<dbReference type="InterPro" id="IPR050721">
    <property type="entry name" value="Trk_Ktr_HKT_K-transport"/>
</dbReference>
<dbReference type="InterPro" id="IPR036721">
    <property type="entry name" value="RCK_C_sf"/>
</dbReference>